<accession>A0ABP0TXR5</accession>
<name>A0ABP0TXR5_9BRYO</name>
<organism evidence="1 2">
    <name type="scientific">Sphagnum troendelagicum</name>
    <dbReference type="NCBI Taxonomy" id="128251"/>
    <lineage>
        <taxon>Eukaryota</taxon>
        <taxon>Viridiplantae</taxon>
        <taxon>Streptophyta</taxon>
        <taxon>Embryophyta</taxon>
        <taxon>Bryophyta</taxon>
        <taxon>Sphagnophytina</taxon>
        <taxon>Sphagnopsida</taxon>
        <taxon>Sphagnales</taxon>
        <taxon>Sphagnaceae</taxon>
        <taxon>Sphagnum</taxon>
    </lineage>
</organism>
<reference evidence="1" key="1">
    <citation type="submission" date="2024-02" db="EMBL/GenBank/DDBJ databases">
        <authorList>
            <consortium name="ELIXIR-Norway"/>
            <consortium name="Elixir Norway"/>
        </authorList>
    </citation>
    <scope>NUCLEOTIDE SEQUENCE</scope>
</reference>
<proteinExistence type="predicted"/>
<gene>
    <name evidence="1" type="ORF">CSSPTR1EN2_LOCUS8788</name>
</gene>
<dbReference type="Proteomes" id="UP001497512">
    <property type="component" value="Chromosome 16"/>
</dbReference>
<sequence length="164" mass="18229">MFVCSVAIKYHIKTLNYTVMDAFNLGDNDIKQMMTLLHHRFLTIYSEAHGLSFATDPMFTNMRSKITAKFNENFCKLGKVRSTSTRRPHSSISRMATKISNDHISLGADNRDDAEEEPLDEDEDAAGGCIARLDNSSGINGIADEEVLDEVTSSIEVDSDCCII</sequence>
<evidence type="ECO:0000313" key="2">
    <source>
        <dbReference type="Proteomes" id="UP001497512"/>
    </source>
</evidence>
<evidence type="ECO:0008006" key="3">
    <source>
        <dbReference type="Google" id="ProtNLM"/>
    </source>
</evidence>
<dbReference type="EMBL" id="OZ019908">
    <property type="protein sequence ID" value="CAK9207401.1"/>
    <property type="molecule type" value="Genomic_DNA"/>
</dbReference>
<keyword evidence="2" id="KW-1185">Reference proteome</keyword>
<protein>
    <recommendedName>
        <fullName evidence="3">Transposase</fullName>
    </recommendedName>
</protein>
<evidence type="ECO:0000313" key="1">
    <source>
        <dbReference type="EMBL" id="CAK9207401.1"/>
    </source>
</evidence>